<feature type="transmembrane region" description="Helical" evidence="6">
    <location>
        <begin position="78"/>
        <end position="101"/>
    </location>
</feature>
<name>A0A183TDD2_SCHSO</name>
<evidence type="ECO:0000256" key="6">
    <source>
        <dbReference type="RuleBase" id="RU361216"/>
    </source>
</evidence>
<dbReference type="PANTHER" id="PTHR11958">
    <property type="entry name" value="SODIUM/DICARBOXYLATE SYMPORTER-RELATED"/>
    <property type="match status" value="1"/>
</dbReference>
<accession>A0A183TDD2</accession>
<keyword evidence="3 6" id="KW-0812">Transmembrane</keyword>
<dbReference type="GO" id="GO:0005886">
    <property type="term" value="C:plasma membrane"/>
    <property type="evidence" value="ECO:0007669"/>
    <property type="project" value="TreeGrafter"/>
</dbReference>
<feature type="transmembrane region" description="Helical" evidence="6">
    <location>
        <begin position="197"/>
        <end position="219"/>
    </location>
</feature>
<dbReference type="WBParaSite" id="SSLN_0001502701-mRNA-1">
    <property type="protein sequence ID" value="SSLN_0001502701-mRNA-1"/>
    <property type="gene ID" value="SSLN_0001502701"/>
</dbReference>
<dbReference type="GO" id="GO:0005313">
    <property type="term" value="F:L-glutamate transmembrane transporter activity"/>
    <property type="evidence" value="ECO:0007669"/>
    <property type="project" value="TreeGrafter"/>
</dbReference>
<dbReference type="PRINTS" id="PR00173">
    <property type="entry name" value="EDTRNSPORT"/>
</dbReference>
<dbReference type="PANTHER" id="PTHR11958:SF63">
    <property type="entry name" value="AMINO ACID TRANSPORTER"/>
    <property type="match status" value="1"/>
</dbReference>
<dbReference type="InterPro" id="IPR050746">
    <property type="entry name" value="DAACS"/>
</dbReference>
<keyword evidence="6" id="KW-0769">Symport</keyword>
<protein>
    <recommendedName>
        <fullName evidence="6">Amino acid transporter</fullName>
    </recommendedName>
</protein>
<dbReference type="InterPro" id="IPR001991">
    <property type="entry name" value="Na-dicarboxylate_symporter"/>
</dbReference>
<feature type="transmembrane region" description="Helical" evidence="6">
    <location>
        <begin position="276"/>
        <end position="301"/>
    </location>
</feature>
<dbReference type="Pfam" id="PF00375">
    <property type="entry name" value="SDF"/>
    <property type="match status" value="1"/>
</dbReference>
<evidence type="ECO:0000256" key="4">
    <source>
        <dbReference type="ARBA" id="ARBA00022989"/>
    </source>
</evidence>
<dbReference type="SUPFAM" id="SSF118215">
    <property type="entry name" value="Proton glutamate symport protein"/>
    <property type="match status" value="1"/>
</dbReference>
<comment type="similarity">
    <text evidence="6">Belongs to the dicarboxylate/amino acid:cation symporter (DAACS) (TC 2.A.23) family.</text>
</comment>
<keyword evidence="2 6" id="KW-0813">Transport</keyword>
<reference evidence="7" key="1">
    <citation type="submission" date="2016-06" db="UniProtKB">
        <authorList>
            <consortium name="WormBaseParasite"/>
        </authorList>
    </citation>
    <scope>IDENTIFICATION</scope>
</reference>
<evidence type="ECO:0000256" key="1">
    <source>
        <dbReference type="ARBA" id="ARBA00004141"/>
    </source>
</evidence>
<organism evidence="7">
    <name type="scientific">Schistocephalus solidus</name>
    <name type="common">Tapeworm</name>
    <dbReference type="NCBI Taxonomy" id="70667"/>
    <lineage>
        <taxon>Eukaryota</taxon>
        <taxon>Metazoa</taxon>
        <taxon>Spiralia</taxon>
        <taxon>Lophotrochozoa</taxon>
        <taxon>Platyhelminthes</taxon>
        <taxon>Cestoda</taxon>
        <taxon>Eucestoda</taxon>
        <taxon>Diphyllobothriidea</taxon>
        <taxon>Diphyllobothriidae</taxon>
        <taxon>Schistocephalus</taxon>
    </lineage>
</organism>
<feature type="transmembrane region" description="Helical" evidence="6">
    <location>
        <begin position="308"/>
        <end position="329"/>
    </location>
</feature>
<feature type="transmembrane region" description="Helical" evidence="6">
    <location>
        <begin position="113"/>
        <end position="134"/>
    </location>
</feature>
<sequence>LREKLPIKAVCSSESALPDGEQMASPAARKVGKCCLDNWFMLATVLGVVIGFGAGFGLKQIHIGEVAKMWLRVPGDIYIRLLTLTILPMIASSIISVLANLNPKKNGKVSGVALGYILSANLISSLIGLAYGLIIKPGTYMAGGASTPQRAGDQIPYIFRDLLYNFFPDNIFGIAINVELSDFNNPVIKNNETTYKLVTTAGTNMIGVLFCSVLFGIGINRVNQRGLPFKQFFESMCEVVMYVMQKLLLTTPVGVCFMVLSSVVSADDIGSKFKAIGMFLLFNVVGIFTHFIFLCLSLLVLKKNPFRLLRYCLPPWFIAFATTSGTIAIPRCFEAADAYGIRKSVSRFVLPLAGTMKSDSSAVFIVGSCLFIAQGMSVDLDPAKIVIIVILATAYVTALPNIPSASVVAIITILSSVGVGSKDDVSILYTVEFIK</sequence>
<dbReference type="GO" id="GO:0015501">
    <property type="term" value="F:glutamate:sodium symporter activity"/>
    <property type="evidence" value="ECO:0007669"/>
    <property type="project" value="TreeGrafter"/>
</dbReference>
<feature type="transmembrane region" description="Helical" evidence="6">
    <location>
        <begin position="349"/>
        <end position="373"/>
    </location>
</feature>
<keyword evidence="4 6" id="KW-1133">Transmembrane helix</keyword>
<evidence type="ECO:0000256" key="5">
    <source>
        <dbReference type="ARBA" id="ARBA00023136"/>
    </source>
</evidence>
<proteinExistence type="inferred from homology"/>
<dbReference type="Gene3D" id="1.10.3860.10">
    <property type="entry name" value="Sodium:dicarboxylate symporter"/>
    <property type="match status" value="1"/>
</dbReference>
<keyword evidence="5 6" id="KW-0472">Membrane</keyword>
<comment type="subcellular location">
    <subcellularLocation>
        <location evidence="1 6">Membrane</location>
        <topology evidence="1 6">Multi-pass membrane protein</topology>
    </subcellularLocation>
</comment>
<feature type="transmembrane region" description="Helical" evidence="6">
    <location>
        <begin position="39"/>
        <end position="58"/>
    </location>
</feature>
<evidence type="ECO:0000256" key="2">
    <source>
        <dbReference type="ARBA" id="ARBA00022448"/>
    </source>
</evidence>
<evidence type="ECO:0000256" key="3">
    <source>
        <dbReference type="ARBA" id="ARBA00022692"/>
    </source>
</evidence>
<evidence type="ECO:0000313" key="7">
    <source>
        <dbReference type="WBParaSite" id="SSLN_0001502701-mRNA-1"/>
    </source>
</evidence>
<dbReference type="AlphaFoldDB" id="A0A183TDD2"/>
<dbReference type="GO" id="GO:0015175">
    <property type="term" value="F:neutral L-amino acid transmembrane transporter activity"/>
    <property type="evidence" value="ECO:0007669"/>
    <property type="project" value="TreeGrafter"/>
</dbReference>
<dbReference type="InterPro" id="IPR036458">
    <property type="entry name" value="Na:dicarbo_symporter_sf"/>
</dbReference>
<feature type="transmembrane region" description="Helical" evidence="6">
    <location>
        <begin position="385"/>
        <end position="414"/>
    </location>
</feature>
<feature type="transmembrane region" description="Helical" evidence="6">
    <location>
        <begin position="239"/>
        <end position="264"/>
    </location>
</feature>